<proteinExistence type="predicted"/>
<protein>
    <submittedName>
        <fullName evidence="2">DNA-binding protein</fullName>
    </submittedName>
</protein>
<reference evidence="3" key="1">
    <citation type="submission" date="2018-02" db="EMBL/GenBank/DDBJ databases">
        <authorList>
            <person name="Clavel T."/>
            <person name="Strowig T."/>
        </authorList>
    </citation>
    <scope>NUCLEOTIDE SEQUENCE [LARGE SCALE GENOMIC DNA]</scope>
    <source>
        <strain evidence="3">DSM 100764</strain>
    </source>
</reference>
<keyword evidence="2" id="KW-0238">DNA-binding</keyword>
<organism evidence="2 3">
    <name type="scientific">Paramuribaculum intestinale</name>
    <dbReference type="NCBI Taxonomy" id="2094151"/>
    <lineage>
        <taxon>Bacteria</taxon>
        <taxon>Pseudomonadati</taxon>
        <taxon>Bacteroidota</taxon>
        <taxon>Bacteroidia</taxon>
        <taxon>Bacteroidales</taxon>
        <taxon>Muribaculaceae</taxon>
        <taxon>Paramuribaculum</taxon>
    </lineage>
</organism>
<accession>A0A2V1IUN8</accession>
<evidence type="ECO:0000313" key="2">
    <source>
        <dbReference type="EMBL" id="PWB05150.1"/>
    </source>
</evidence>
<evidence type="ECO:0000313" key="3">
    <source>
        <dbReference type="Proteomes" id="UP000244925"/>
    </source>
</evidence>
<dbReference type="GO" id="GO:0003677">
    <property type="term" value="F:DNA binding"/>
    <property type="evidence" value="ECO:0007669"/>
    <property type="project" value="UniProtKB-KW"/>
</dbReference>
<gene>
    <name evidence="2" type="ORF">C5O25_12905</name>
</gene>
<sequence>MVRTISRLLVSKKPDDLLTTGEAAAILRMSTRHLNNLKAAGKIPFIQIDGRVMYLASDIAKYIIMQKAKI</sequence>
<comment type="caution">
    <text evidence="2">The sequence shown here is derived from an EMBL/GenBank/DDBJ whole genome shotgun (WGS) entry which is preliminary data.</text>
</comment>
<dbReference type="AlphaFoldDB" id="A0A2V1IUN8"/>
<feature type="domain" description="Helix-turn-helix" evidence="1">
    <location>
        <begin position="17"/>
        <end position="63"/>
    </location>
</feature>
<dbReference type="Proteomes" id="UP000244925">
    <property type="component" value="Unassembled WGS sequence"/>
</dbReference>
<name>A0A2V1IUN8_9BACT</name>
<dbReference type="Pfam" id="PF12728">
    <property type="entry name" value="HTH_17"/>
    <property type="match status" value="1"/>
</dbReference>
<dbReference type="InterPro" id="IPR009061">
    <property type="entry name" value="DNA-bd_dom_put_sf"/>
</dbReference>
<dbReference type="SUPFAM" id="SSF46955">
    <property type="entry name" value="Putative DNA-binding domain"/>
    <property type="match status" value="1"/>
</dbReference>
<dbReference type="EMBL" id="PUBV01000083">
    <property type="protein sequence ID" value="PWB05150.1"/>
    <property type="molecule type" value="Genomic_DNA"/>
</dbReference>
<keyword evidence="3" id="KW-1185">Reference proteome</keyword>
<evidence type="ECO:0000259" key="1">
    <source>
        <dbReference type="Pfam" id="PF12728"/>
    </source>
</evidence>
<dbReference type="InterPro" id="IPR041657">
    <property type="entry name" value="HTH_17"/>
</dbReference>